<dbReference type="Pfam" id="PF13966">
    <property type="entry name" value="zf-RVT"/>
    <property type="match status" value="1"/>
</dbReference>
<proteinExistence type="inferred from homology"/>
<dbReference type="PANTHER" id="PTHR10836:SF76">
    <property type="entry name" value="GLYCERALDEHYDE-3-PHOSPHATE DEHYDROGENASE-RELATED"/>
    <property type="match status" value="1"/>
</dbReference>
<dbReference type="PANTHER" id="PTHR10836">
    <property type="entry name" value="GLYCERALDEHYDE 3-PHOSPHATE DEHYDROGENASE"/>
    <property type="match status" value="1"/>
</dbReference>
<dbReference type="Proteomes" id="UP001280121">
    <property type="component" value="Unassembled WGS sequence"/>
</dbReference>
<comment type="caution">
    <text evidence="4">The sequence shown here is derived from an EMBL/GenBank/DDBJ whole genome shotgun (WGS) entry which is preliminary data.</text>
</comment>
<dbReference type="GO" id="GO:0006096">
    <property type="term" value="P:glycolytic process"/>
    <property type="evidence" value="ECO:0007669"/>
    <property type="project" value="TreeGrafter"/>
</dbReference>
<dbReference type="SMART" id="SM00846">
    <property type="entry name" value="Gp_dh_N"/>
    <property type="match status" value="1"/>
</dbReference>
<comment type="similarity">
    <text evidence="1">Belongs to the glyceraldehyde-3-phosphate dehydrogenase family.</text>
</comment>
<dbReference type="Gene3D" id="3.40.50.720">
    <property type="entry name" value="NAD(P)-binding Rossmann-like Domain"/>
    <property type="match status" value="2"/>
</dbReference>
<evidence type="ECO:0000256" key="1">
    <source>
        <dbReference type="ARBA" id="ARBA00007406"/>
    </source>
</evidence>
<dbReference type="InterPro" id="IPR036291">
    <property type="entry name" value="NAD(P)-bd_dom_sf"/>
</dbReference>
<dbReference type="AlphaFoldDB" id="A0AAE0CJQ9"/>
<keyword evidence="2" id="KW-0560">Oxidoreductase</keyword>
<evidence type="ECO:0000313" key="5">
    <source>
        <dbReference type="Proteomes" id="UP001280121"/>
    </source>
</evidence>
<dbReference type="InterPro" id="IPR020831">
    <property type="entry name" value="GlycerAld/Erythrose_P_DH"/>
</dbReference>
<gene>
    <name evidence="4" type="ORF">Ddye_013551</name>
</gene>
<dbReference type="SUPFAM" id="SSF51735">
    <property type="entry name" value="NAD(P)-binding Rossmann-fold domains"/>
    <property type="match status" value="1"/>
</dbReference>
<dbReference type="PRINTS" id="PR00078">
    <property type="entry name" value="G3PDHDRGNASE"/>
</dbReference>
<evidence type="ECO:0000259" key="3">
    <source>
        <dbReference type="SMART" id="SM00846"/>
    </source>
</evidence>
<dbReference type="GO" id="GO:0004365">
    <property type="term" value="F:glyceraldehyde-3-phosphate dehydrogenase (NAD+) (phosphorylating) activity"/>
    <property type="evidence" value="ECO:0007669"/>
    <property type="project" value="TreeGrafter"/>
</dbReference>
<organism evidence="4 5">
    <name type="scientific">Dipteronia dyeriana</name>
    <dbReference type="NCBI Taxonomy" id="168575"/>
    <lineage>
        <taxon>Eukaryota</taxon>
        <taxon>Viridiplantae</taxon>
        <taxon>Streptophyta</taxon>
        <taxon>Embryophyta</taxon>
        <taxon>Tracheophyta</taxon>
        <taxon>Spermatophyta</taxon>
        <taxon>Magnoliopsida</taxon>
        <taxon>eudicotyledons</taxon>
        <taxon>Gunneridae</taxon>
        <taxon>Pentapetalae</taxon>
        <taxon>rosids</taxon>
        <taxon>malvids</taxon>
        <taxon>Sapindales</taxon>
        <taxon>Sapindaceae</taxon>
        <taxon>Hippocastanoideae</taxon>
        <taxon>Acereae</taxon>
        <taxon>Dipteronia</taxon>
    </lineage>
</organism>
<sequence length="214" mass="24482">MRSRGDNLVWNGWFWHSLLPERISVCLWKVWFMCLAVDDRVQAKGISLASACDYCVQRSQDDHILSLGEVASDVWRRACVVLGIPFWWILPWKTKFTNWFHYAHKSFIKDAKHFYYVGISNSTIEGLRQAYMFKYDSTHGVFDGTIKVVDESTLEINGKQVKVLRNRPRAGSASSDAPMFVVGVNEKTYKPSMDVNVVSNARCTTYCLAPLAKV</sequence>
<dbReference type="InterPro" id="IPR020828">
    <property type="entry name" value="GlycerAld_3-P_DH_NAD(P)-bd"/>
</dbReference>
<feature type="domain" description="Glyceraldehyde 3-phosphate dehydrogenase NAD(P) binding" evidence="3">
    <location>
        <begin position="108"/>
        <end position="203"/>
    </location>
</feature>
<dbReference type="InterPro" id="IPR026960">
    <property type="entry name" value="RVT-Znf"/>
</dbReference>
<evidence type="ECO:0000256" key="2">
    <source>
        <dbReference type="ARBA" id="ARBA00023002"/>
    </source>
</evidence>
<dbReference type="EMBL" id="JANJYI010000004">
    <property type="protein sequence ID" value="KAK2653695.1"/>
    <property type="molecule type" value="Genomic_DNA"/>
</dbReference>
<dbReference type="GO" id="GO:0051287">
    <property type="term" value="F:NAD binding"/>
    <property type="evidence" value="ECO:0007669"/>
    <property type="project" value="InterPro"/>
</dbReference>
<protein>
    <recommendedName>
        <fullName evidence="3">Glyceraldehyde 3-phosphate dehydrogenase NAD(P) binding domain-containing protein</fullName>
    </recommendedName>
</protein>
<keyword evidence="5" id="KW-1185">Reference proteome</keyword>
<reference evidence="4" key="1">
    <citation type="journal article" date="2023" name="Plant J.">
        <title>Genome sequences and population genomics provide insights into the demographic history, inbreeding, and mutation load of two 'living fossil' tree species of Dipteronia.</title>
        <authorList>
            <person name="Feng Y."/>
            <person name="Comes H.P."/>
            <person name="Chen J."/>
            <person name="Zhu S."/>
            <person name="Lu R."/>
            <person name="Zhang X."/>
            <person name="Li P."/>
            <person name="Qiu J."/>
            <person name="Olsen K.M."/>
            <person name="Qiu Y."/>
        </authorList>
    </citation>
    <scope>NUCLEOTIDE SEQUENCE</scope>
    <source>
        <strain evidence="4">KIB01</strain>
    </source>
</reference>
<dbReference type="GO" id="GO:0005829">
    <property type="term" value="C:cytosol"/>
    <property type="evidence" value="ECO:0007669"/>
    <property type="project" value="TreeGrafter"/>
</dbReference>
<evidence type="ECO:0000313" key="4">
    <source>
        <dbReference type="EMBL" id="KAK2653695.1"/>
    </source>
</evidence>
<accession>A0AAE0CJQ9</accession>
<name>A0AAE0CJQ9_9ROSI</name>